<protein>
    <submittedName>
        <fullName evidence="1">Uncharacterized protein</fullName>
    </submittedName>
</protein>
<reference evidence="1" key="1">
    <citation type="submission" date="2018-02" db="EMBL/GenBank/DDBJ databases">
        <title>Rhizophora mucronata_Transcriptome.</title>
        <authorList>
            <person name="Meera S.P."/>
            <person name="Sreeshan A."/>
            <person name="Augustine A."/>
        </authorList>
    </citation>
    <scope>NUCLEOTIDE SEQUENCE</scope>
    <source>
        <tissue evidence="1">Leaf</tissue>
    </source>
</reference>
<dbReference type="EMBL" id="GGEC01080599">
    <property type="protein sequence ID" value="MBX61083.1"/>
    <property type="molecule type" value="Transcribed_RNA"/>
</dbReference>
<proteinExistence type="predicted"/>
<dbReference type="AlphaFoldDB" id="A0A2P2Q2G1"/>
<evidence type="ECO:0000313" key="1">
    <source>
        <dbReference type="EMBL" id="MBX61083.1"/>
    </source>
</evidence>
<organism evidence="1">
    <name type="scientific">Rhizophora mucronata</name>
    <name type="common">Asiatic mangrove</name>
    <dbReference type="NCBI Taxonomy" id="61149"/>
    <lineage>
        <taxon>Eukaryota</taxon>
        <taxon>Viridiplantae</taxon>
        <taxon>Streptophyta</taxon>
        <taxon>Embryophyta</taxon>
        <taxon>Tracheophyta</taxon>
        <taxon>Spermatophyta</taxon>
        <taxon>Magnoliopsida</taxon>
        <taxon>eudicotyledons</taxon>
        <taxon>Gunneridae</taxon>
        <taxon>Pentapetalae</taxon>
        <taxon>rosids</taxon>
        <taxon>fabids</taxon>
        <taxon>Malpighiales</taxon>
        <taxon>Rhizophoraceae</taxon>
        <taxon>Rhizophora</taxon>
    </lineage>
</organism>
<sequence>MEQYKKLVFLDKLLIKFKIKIKITLNNEINMTSHKMMITL</sequence>
<accession>A0A2P2Q2G1</accession>
<name>A0A2P2Q2G1_RHIMU</name>